<dbReference type="Pfam" id="PF14479">
    <property type="entry name" value="HeLo"/>
    <property type="match status" value="1"/>
</dbReference>
<feature type="compositionally biased region" description="Low complexity" evidence="2">
    <location>
        <begin position="442"/>
        <end position="454"/>
    </location>
</feature>
<evidence type="ECO:0000256" key="2">
    <source>
        <dbReference type="SAM" id="MobiDB-lite"/>
    </source>
</evidence>
<evidence type="ECO:0000313" key="6">
    <source>
        <dbReference type="Proteomes" id="UP000078576"/>
    </source>
</evidence>
<feature type="compositionally biased region" description="Low complexity" evidence="2">
    <location>
        <begin position="340"/>
        <end position="351"/>
    </location>
</feature>
<feature type="signal peptide" evidence="3">
    <location>
        <begin position="1"/>
        <end position="15"/>
    </location>
</feature>
<feature type="domain" description="Prion-inhibition and propagation HeLo" evidence="4">
    <location>
        <begin position="6"/>
        <end position="187"/>
    </location>
</feature>
<feature type="region of interest" description="Disordered" evidence="2">
    <location>
        <begin position="602"/>
        <end position="682"/>
    </location>
</feature>
<dbReference type="EMBL" id="KN714725">
    <property type="protein sequence ID" value="KUI59150.1"/>
    <property type="molecule type" value="Genomic_DNA"/>
</dbReference>
<protein>
    <recommendedName>
        <fullName evidence="4">Prion-inhibition and propagation HeLo domain-containing protein</fullName>
    </recommendedName>
</protein>
<dbReference type="Gene3D" id="1.20.120.1020">
    <property type="entry name" value="Prion-inhibition and propagation, HeLo domain"/>
    <property type="match status" value="1"/>
</dbReference>
<reference evidence="6" key="1">
    <citation type="submission" date="2014-12" db="EMBL/GenBank/DDBJ databases">
        <title>Genome Sequence of Valsa Canker Pathogens Uncovers a Specific Adaption of Colonization on Woody Bark.</title>
        <authorList>
            <person name="Yin Z."/>
            <person name="Liu H."/>
            <person name="Gao X."/>
            <person name="Li Z."/>
            <person name="Song N."/>
            <person name="Ke X."/>
            <person name="Dai Q."/>
            <person name="Wu Y."/>
            <person name="Sun Y."/>
            <person name="Xu J.-R."/>
            <person name="Kang Z.K."/>
            <person name="Wang L."/>
            <person name="Huang L."/>
        </authorList>
    </citation>
    <scope>NUCLEOTIDE SEQUENCE [LARGE SCALE GENOMIC DNA]</scope>
    <source>
        <strain evidence="6">SXYL134</strain>
    </source>
</reference>
<accession>A0A194V5A9</accession>
<proteinExistence type="predicted"/>
<feature type="compositionally biased region" description="Polar residues" evidence="2">
    <location>
        <begin position="194"/>
        <end position="204"/>
    </location>
</feature>
<name>A0A194V5A9_CYTMA</name>
<dbReference type="STRING" id="694573.A0A194V5A9"/>
<feature type="region of interest" description="Disordered" evidence="2">
    <location>
        <begin position="194"/>
        <end position="233"/>
    </location>
</feature>
<gene>
    <name evidence="5" type="ORF">VP1G_06399</name>
</gene>
<feature type="region of interest" description="Disordered" evidence="2">
    <location>
        <begin position="329"/>
        <end position="389"/>
    </location>
</feature>
<feature type="coiled-coil region" evidence="1">
    <location>
        <begin position="531"/>
        <end position="579"/>
    </location>
</feature>
<dbReference type="InterPro" id="IPR038305">
    <property type="entry name" value="HeLo_sf"/>
</dbReference>
<evidence type="ECO:0000256" key="1">
    <source>
        <dbReference type="SAM" id="Coils"/>
    </source>
</evidence>
<organism evidence="5 6">
    <name type="scientific">Cytospora mali</name>
    <name type="common">Apple Valsa canker fungus</name>
    <name type="synonym">Valsa mali</name>
    <dbReference type="NCBI Taxonomy" id="578113"/>
    <lineage>
        <taxon>Eukaryota</taxon>
        <taxon>Fungi</taxon>
        <taxon>Dikarya</taxon>
        <taxon>Ascomycota</taxon>
        <taxon>Pezizomycotina</taxon>
        <taxon>Sordariomycetes</taxon>
        <taxon>Sordariomycetidae</taxon>
        <taxon>Diaporthales</taxon>
        <taxon>Cytosporaceae</taxon>
        <taxon>Cytospora</taxon>
    </lineage>
</organism>
<keyword evidence="6" id="KW-1185">Reference proteome</keyword>
<dbReference type="AlphaFoldDB" id="A0A194V5A9"/>
<dbReference type="OrthoDB" id="5096988at2759"/>
<feature type="chain" id="PRO_5012610682" description="Prion-inhibition and propagation HeLo domain-containing protein" evidence="3">
    <location>
        <begin position="16"/>
        <end position="682"/>
    </location>
</feature>
<evidence type="ECO:0000313" key="5">
    <source>
        <dbReference type="EMBL" id="KUI59150.1"/>
    </source>
</evidence>
<keyword evidence="1" id="KW-0175">Coiled coil</keyword>
<evidence type="ECO:0000259" key="4">
    <source>
        <dbReference type="Pfam" id="PF14479"/>
    </source>
</evidence>
<evidence type="ECO:0000256" key="3">
    <source>
        <dbReference type="SAM" id="SignalP"/>
    </source>
</evidence>
<dbReference type="Proteomes" id="UP000078576">
    <property type="component" value="Unassembled WGS sequence"/>
</dbReference>
<sequence>MAEAAGLVLSGIALASLVTTCVEFVEYFEDGCACMRDVNLAVTKVNLMKARLTQLGDLENTVIPLSLLDASAAPDDWQHVAKTLPEGASGIKEIIQRTTKLCKRYCHDGMPETSRARKCTIAAQSSSHQLDGRDSFGESPPAGRRAIYQSVKRSVSWALHDKKKFNGLIADFDFILSNLEKIIEGFDTKTYSSQDSLAMSTTKSDPSKKAGARVGPETGSSASDARGQGPPIVQTTSFTRCQAYDQAVHFVGGQQDRDDERTKLLRETRTRFDGNLGHDQSFTVSGHVDGSTINGMAALWQKLAMESMRQQSQAKATIDFANDSDLFPPTSHYLHHRDSASGSLSSTSTGTPDRERAPITYPNYYDYSENDPPTHDTNQQPPPLQQPQKNGAMANMAMQVPIQQQQGQGRLVDNSRPNQNSQRSPEDSVFPPNKVDLDAARYRQTQQRRNQAAAKENRPSTNSSGTGSAGRPSSSGIGGAPGNPNPGRPASPESPMLSPGAAHIQRLPTPSLAMSVLQPLDAKVIEYGTLMAEAQGEMARLDDEMRQLQERQREVEARFLEAKSRHDEYRRQYQDVERALRGDLVPGGMGGMSMGMAPGMRDGGGPPVPSGPQQMGGGGQHQQHQQMDGGRMGPGPGPGPGQHRPAMASQRTVSAHSEPRSMMSQDSVRTQKKGRFSRIFGV</sequence>
<feature type="region of interest" description="Disordered" evidence="2">
    <location>
        <begin position="402"/>
        <end position="502"/>
    </location>
</feature>
<keyword evidence="3" id="KW-0732">Signal</keyword>
<dbReference type="InterPro" id="IPR029498">
    <property type="entry name" value="HeLo_dom"/>
</dbReference>